<dbReference type="AlphaFoldDB" id="A0A841PMZ5"/>
<name>A0A841PMZ5_9HYPH</name>
<protein>
    <submittedName>
        <fullName evidence="1">Uncharacterized protein</fullName>
    </submittedName>
</protein>
<proteinExistence type="predicted"/>
<organism evidence="1 2">
    <name type="scientific">Mesorhizobium sangaii</name>
    <dbReference type="NCBI Taxonomy" id="505389"/>
    <lineage>
        <taxon>Bacteria</taxon>
        <taxon>Pseudomonadati</taxon>
        <taxon>Pseudomonadota</taxon>
        <taxon>Alphaproteobacteria</taxon>
        <taxon>Hyphomicrobiales</taxon>
        <taxon>Phyllobacteriaceae</taxon>
        <taxon>Mesorhizobium</taxon>
    </lineage>
</organism>
<gene>
    <name evidence="1" type="ORF">HNQ71_002490</name>
</gene>
<accession>A0A841PMZ5</accession>
<dbReference type="Proteomes" id="UP000556329">
    <property type="component" value="Unassembled WGS sequence"/>
</dbReference>
<comment type="caution">
    <text evidence="1">The sequence shown here is derived from an EMBL/GenBank/DDBJ whole genome shotgun (WGS) entry which is preliminary data.</text>
</comment>
<dbReference type="EMBL" id="JACHEF010000002">
    <property type="protein sequence ID" value="MBB6409825.1"/>
    <property type="molecule type" value="Genomic_DNA"/>
</dbReference>
<evidence type="ECO:0000313" key="2">
    <source>
        <dbReference type="Proteomes" id="UP000556329"/>
    </source>
</evidence>
<keyword evidence="2" id="KW-1185">Reference proteome</keyword>
<evidence type="ECO:0000313" key="1">
    <source>
        <dbReference type="EMBL" id="MBB6409825.1"/>
    </source>
</evidence>
<sequence>MTIPFATGLEIQNDWSLFQFRHRSLSRLGFPALRRPA</sequence>
<reference evidence="1 2" key="1">
    <citation type="submission" date="2020-08" db="EMBL/GenBank/DDBJ databases">
        <title>Genomic Encyclopedia of Type Strains, Phase IV (KMG-IV): sequencing the most valuable type-strain genomes for metagenomic binning, comparative biology and taxonomic classification.</title>
        <authorList>
            <person name="Goeker M."/>
        </authorList>
    </citation>
    <scope>NUCLEOTIDE SEQUENCE [LARGE SCALE GENOMIC DNA]</scope>
    <source>
        <strain evidence="1 2">DSM 100039</strain>
    </source>
</reference>